<evidence type="ECO:0000313" key="2">
    <source>
        <dbReference type="EMBL" id="UYV73145.1"/>
    </source>
</evidence>
<proteinExistence type="predicted"/>
<accession>A0ABY6L030</accession>
<gene>
    <name evidence="2" type="ORF">LAZ67_10001962</name>
</gene>
<evidence type="ECO:0000259" key="1">
    <source>
        <dbReference type="PROSITE" id="PS50853"/>
    </source>
</evidence>
<dbReference type="CDD" id="cd00063">
    <property type="entry name" value="FN3"/>
    <property type="match status" value="1"/>
</dbReference>
<keyword evidence="3" id="KW-1185">Reference proteome</keyword>
<dbReference type="EMBL" id="CP092872">
    <property type="protein sequence ID" value="UYV73145.1"/>
    <property type="molecule type" value="Genomic_DNA"/>
</dbReference>
<protein>
    <submittedName>
        <fullName evidence="2">PTPRD</fullName>
    </submittedName>
</protein>
<dbReference type="Proteomes" id="UP001235939">
    <property type="component" value="Chromosome 10"/>
</dbReference>
<dbReference type="SUPFAM" id="SSF49265">
    <property type="entry name" value="Fibronectin type III"/>
    <property type="match status" value="1"/>
</dbReference>
<dbReference type="InterPro" id="IPR013783">
    <property type="entry name" value="Ig-like_fold"/>
</dbReference>
<name>A0ABY6L030_9ARAC</name>
<dbReference type="Gene3D" id="2.60.40.10">
    <property type="entry name" value="Immunoglobulins"/>
    <property type="match status" value="1"/>
</dbReference>
<feature type="domain" description="Fibronectin type-III" evidence="1">
    <location>
        <begin position="1"/>
        <end position="89"/>
    </location>
</feature>
<dbReference type="PROSITE" id="PS50853">
    <property type="entry name" value="FN3"/>
    <property type="match status" value="1"/>
</dbReference>
<dbReference type="InterPro" id="IPR003961">
    <property type="entry name" value="FN3_dom"/>
</dbReference>
<sequence length="93" mass="10548">MILSWRRPSKLDPLKYKISYGAHKEFYDSQGALQRLPLPPVEVFVDSERTEYSIDSLFPFTSYQVNITAVPPDESPRPAAKMIVTTAMAGEQQ</sequence>
<dbReference type="InterPro" id="IPR036116">
    <property type="entry name" value="FN3_sf"/>
</dbReference>
<reference evidence="2 3" key="1">
    <citation type="submission" date="2022-01" db="EMBL/GenBank/DDBJ databases">
        <title>A chromosomal length assembly of Cordylochernes scorpioides.</title>
        <authorList>
            <person name="Zeh D."/>
            <person name="Zeh J."/>
        </authorList>
    </citation>
    <scope>NUCLEOTIDE SEQUENCE [LARGE SCALE GENOMIC DNA]</scope>
    <source>
        <strain evidence="2">IN4F17</strain>
        <tissue evidence="2">Whole Body</tissue>
    </source>
</reference>
<evidence type="ECO:0000313" key="3">
    <source>
        <dbReference type="Proteomes" id="UP001235939"/>
    </source>
</evidence>
<organism evidence="2 3">
    <name type="scientific">Cordylochernes scorpioides</name>
    <dbReference type="NCBI Taxonomy" id="51811"/>
    <lineage>
        <taxon>Eukaryota</taxon>
        <taxon>Metazoa</taxon>
        <taxon>Ecdysozoa</taxon>
        <taxon>Arthropoda</taxon>
        <taxon>Chelicerata</taxon>
        <taxon>Arachnida</taxon>
        <taxon>Pseudoscorpiones</taxon>
        <taxon>Cheliferoidea</taxon>
        <taxon>Chernetidae</taxon>
        <taxon>Cordylochernes</taxon>
    </lineage>
</organism>